<gene>
    <name evidence="4" type="ORF">MAR_035614</name>
</gene>
<proteinExistence type="predicted"/>
<evidence type="ECO:0000259" key="3">
    <source>
        <dbReference type="Pfam" id="PF01424"/>
    </source>
</evidence>
<dbReference type="PANTHER" id="PTHR15672">
    <property type="entry name" value="CAMP-REGULATED PHOSPHOPROTEIN 21 RELATED R3H DOMAIN CONTAINING PROTEIN"/>
    <property type="match status" value="1"/>
</dbReference>
<dbReference type="Proteomes" id="UP001164746">
    <property type="component" value="Chromosome 7"/>
</dbReference>
<dbReference type="InterPro" id="IPR051937">
    <property type="entry name" value="R3H_domain_containing"/>
</dbReference>
<feature type="compositionally biased region" description="Low complexity" evidence="2">
    <location>
        <begin position="93"/>
        <end position="102"/>
    </location>
</feature>
<sequence>MAALAHVKVLVKKPQIVDPPPLHVTAICHAMAALVLEKEWVQRVIMAGRKCIVKMPSEPKEGGGAVAPMTRPSRSALLQKQPEIEEVEEEDTSPSSDQSDTTITAGSEVPVLISPKLKQLTRSEALIECPSPPLGPETVNLKSTASTCSSDSCSSGIGTRSSITSGSISGCSFPGRLEKSGSQSSEAGTSSSLLKRGHSVQGFYGHHYLKFNQMSSYDRMLVHRIAAFFGLDHNVDQTGKCVIVNKTASTRIPDFSFQEHIAKGDDSKPMILGTYRSQT</sequence>
<evidence type="ECO:0000313" key="4">
    <source>
        <dbReference type="EMBL" id="WAR10538.1"/>
    </source>
</evidence>
<protein>
    <submittedName>
        <fullName evidence="4">ARP21-like protein</fullName>
    </submittedName>
</protein>
<dbReference type="EMBL" id="CP111018">
    <property type="protein sequence ID" value="WAR10538.1"/>
    <property type="molecule type" value="Genomic_DNA"/>
</dbReference>
<organism evidence="4 5">
    <name type="scientific">Mya arenaria</name>
    <name type="common">Soft-shell clam</name>
    <dbReference type="NCBI Taxonomy" id="6604"/>
    <lineage>
        <taxon>Eukaryota</taxon>
        <taxon>Metazoa</taxon>
        <taxon>Spiralia</taxon>
        <taxon>Lophotrochozoa</taxon>
        <taxon>Mollusca</taxon>
        <taxon>Bivalvia</taxon>
        <taxon>Autobranchia</taxon>
        <taxon>Heteroconchia</taxon>
        <taxon>Euheterodonta</taxon>
        <taxon>Imparidentia</taxon>
        <taxon>Neoheterodontei</taxon>
        <taxon>Myida</taxon>
        <taxon>Myoidea</taxon>
        <taxon>Myidae</taxon>
        <taxon>Mya</taxon>
    </lineage>
</organism>
<keyword evidence="5" id="KW-1185">Reference proteome</keyword>
<name>A0ABY7EPN1_MYAAR</name>
<feature type="domain" description="R3H" evidence="3">
    <location>
        <begin position="209"/>
        <end position="246"/>
    </location>
</feature>
<dbReference type="InterPro" id="IPR001374">
    <property type="entry name" value="R3H_dom"/>
</dbReference>
<dbReference type="Pfam" id="PF01424">
    <property type="entry name" value="R3H"/>
    <property type="match status" value="1"/>
</dbReference>
<dbReference type="CDD" id="cd02642">
    <property type="entry name" value="R3H_encore_like"/>
    <property type="match status" value="1"/>
</dbReference>
<accession>A0ABY7EPN1</accession>
<reference evidence="4" key="1">
    <citation type="submission" date="2022-11" db="EMBL/GenBank/DDBJ databases">
        <title>Centuries of genome instability and evolution in soft-shell clam transmissible cancer (bioRxiv).</title>
        <authorList>
            <person name="Hart S.F.M."/>
            <person name="Yonemitsu M.A."/>
            <person name="Giersch R.M."/>
            <person name="Beal B.F."/>
            <person name="Arriagada G."/>
            <person name="Davis B.W."/>
            <person name="Ostrander E.A."/>
            <person name="Goff S.P."/>
            <person name="Metzger M.J."/>
        </authorList>
    </citation>
    <scope>NUCLEOTIDE SEQUENCE</scope>
    <source>
        <strain evidence="4">MELC-2E11</strain>
        <tissue evidence="4">Siphon/mantle</tissue>
    </source>
</reference>
<evidence type="ECO:0000256" key="1">
    <source>
        <dbReference type="ARBA" id="ARBA00022553"/>
    </source>
</evidence>
<dbReference type="PANTHER" id="PTHR15672:SF8">
    <property type="entry name" value="PROTEIN ENCORE"/>
    <property type="match status" value="1"/>
</dbReference>
<dbReference type="SUPFAM" id="SSF82708">
    <property type="entry name" value="R3H domain"/>
    <property type="match status" value="1"/>
</dbReference>
<evidence type="ECO:0000256" key="2">
    <source>
        <dbReference type="SAM" id="MobiDB-lite"/>
    </source>
</evidence>
<dbReference type="InterPro" id="IPR036867">
    <property type="entry name" value="R3H_dom_sf"/>
</dbReference>
<dbReference type="Gene3D" id="3.30.1370.50">
    <property type="entry name" value="R3H-like domain"/>
    <property type="match status" value="1"/>
</dbReference>
<evidence type="ECO:0000313" key="5">
    <source>
        <dbReference type="Proteomes" id="UP001164746"/>
    </source>
</evidence>
<keyword evidence="1" id="KW-0597">Phosphoprotein</keyword>
<feature type="region of interest" description="Disordered" evidence="2">
    <location>
        <begin position="58"/>
        <end position="108"/>
    </location>
</feature>